<dbReference type="RefSeq" id="WP_108886962.1">
    <property type="nucleotide sequence ID" value="NZ_OMOJ01000007.1"/>
</dbReference>
<evidence type="ECO:0000313" key="1">
    <source>
        <dbReference type="EMBL" id="SPF81101.1"/>
    </source>
</evidence>
<protein>
    <submittedName>
        <fullName evidence="1">Uncharacterized protein</fullName>
    </submittedName>
</protein>
<dbReference type="AlphaFoldDB" id="A0A2R8AYJ3"/>
<gene>
    <name evidence="1" type="ORF">PRI8871_02919</name>
</gene>
<reference evidence="2" key="1">
    <citation type="submission" date="2018-03" db="EMBL/GenBank/DDBJ databases">
        <authorList>
            <person name="Rodrigo-Torres L."/>
            <person name="Arahal R. D."/>
            <person name="Lucena T."/>
        </authorList>
    </citation>
    <scope>NUCLEOTIDE SEQUENCE [LARGE SCALE GENOMIC DNA]</scope>
    <source>
        <strain evidence="2">CECT 8871</strain>
    </source>
</reference>
<name>A0A2R8AYJ3_9RHOB</name>
<proteinExistence type="predicted"/>
<dbReference type="Proteomes" id="UP000244904">
    <property type="component" value="Unassembled WGS sequence"/>
</dbReference>
<accession>A0A2R8AYJ3</accession>
<evidence type="ECO:0000313" key="2">
    <source>
        <dbReference type="Proteomes" id="UP000244904"/>
    </source>
</evidence>
<dbReference type="EMBL" id="OMOJ01000007">
    <property type="protein sequence ID" value="SPF81101.1"/>
    <property type="molecule type" value="Genomic_DNA"/>
</dbReference>
<keyword evidence="2" id="KW-1185">Reference proteome</keyword>
<dbReference type="OrthoDB" id="7847197at2"/>
<sequence length="541" mass="59192">MHYFVCIAALLLIAPNISMARIVVKSGLHENFARLVFYHDLSFDWSITLSDKILSVEFLEFDGEIDTSEVFKKIPMSRIQTVATMENKIVFGLGCACVESHFVLSPGILVLDISDPPTVSSLQTINLNKEPTSARIMRLSVSSSEIIAGLKADFELAKKKNFIVAKNSTQSSISSADQKISPQSVNFSDEEPVRSTECRREEEFGIVIHLSESDYSGRLSQMRANILTDSANTNIEVAKDLIGLYIEHGLAAEALKTINSLNVVAPSYTYMANVIKNDVPTLALDGTNIGSSNCSADPDIWSALATGFSSKAEADEYGLEIIRQLGELPTQLKQIFTPRLVDTFIAAGATGLAETLIPAARRNSEISSQTSELLLSQAAPPNPEKTSEKISAALEEDRRSAAIAISTYFNTIESVKNAEPDQRSLLYALEKEYLPSPLGPSLIAARIRLIAFERKQKDLLTALRRNDNSGAVSLSIWNEVVEYASSEYGDIEFLKLAFALKGSEISGLNERTREQFSGRLSDLGFEDADSQVNGEEVSAVH</sequence>
<organism evidence="1 2">
    <name type="scientific">Pseudoprimorskyibacter insulae</name>
    <dbReference type="NCBI Taxonomy" id="1695997"/>
    <lineage>
        <taxon>Bacteria</taxon>
        <taxon>Pseudomonadati</taxon>
        <taxon>Pseudomonadota</taxon>
        <taxon>Alphaproteobacteria</taxon>
        <taxon>Rhodobacterales</taxon>
        <taxon>Paracoccaceae</taxon>
        <taxon>Pseudoprimorskyibacter</taxon>
    </lineage>
</organism>